<dbReference type="VEuPathDB" id="FungiDB:F4678DRAFT_463028"/>
<evidence type="ECO:0000259" key="4">
    <source>
        <dbReference type="Pfam" id="PF01612"/>
    </source>
</evidence>
<keyword evidence="2" id="KW-0378">Hydrolase</keyword>
<dbReference type="Gene3D" id="3.30.420.10">
    <property type="entry name" value="Ribonuclease H-like superfamily/Ribonuclease H"/>
    <property type="match status" value="1"/>
</dbReference>
<dbReference type="PANTHER" id="PTHR13620">
    <property type="entry name" value="3-5 EXONUCLEASE"/>
    <property type="match status" value="1"/>
</dbReference>
<dbReference type="AlphaFoldDB" id="A0A9W8NFN5"/>
<dbReference type="PANTHER" id="PTHR13620:SF104">
    <property type="entry name" value="EXONUCLEASE 3'-5' DOMAIN-CONTAINING PROTEIN 2"/>
    <property type="match status" value="1"/>
</dbReference>
<dbReference type="GO" id="GO:0006139">
    <property type="term" value="P:nucleobase-containing compound metabolic process"/>
    <property type="evidence" value="ECO:0007669"/>
    <property type="project" value="InterPro"/>
</dbReference>
<evidence type="ECO:0000256" key="1">
    <source>
        <dbReference type="ARBA" id="ARBA00022722"/>
    </source>
</evidence>
<feature type="compositionally biased region" description="Pro residues" evidence="3">
    <location>
        <begin position="18"/>
        <end position="28"/>
    </location>
</feature>
<proteinExistence type="predicted"/>
<dbReference type="GO" id="GO:0008408">
    <property type="term" value="F:3'-5' exonuclease activity"/>
    <property type="evidence" value="ECO:0007669"/>
    <property type="project" value="InterPro"/>
</dbReference>
<feature type="region of interest" description="Disordered" evidence="3">
    <location>
        <begin position="116"/>
        <end position="194"/>
    </location>
</feature>
<dbReference type="SUPFAM" id="SSF53098">
    <property type="entry name" value="Ribonuclease H-like"/>
    <property type="match status" value="1"/>
</dbReference>
<keyword evidence="6" id="KW-1185">Reference proteome</keyword>
<dbReference type="InterPro" id="IPR051132">
    <property type="entry name" value="3-5_Exonuclease_domain"/>
</dbReference>
<gene>
    <name evidence="5" type="ORF">NPX13_g4644</name>
</gene>
<dbReference type="InterPro" id="IPR002562">
    <property type="entry name" value="3'-5'_exonuclease_dom"/>
</dbReference>
<dbReference type="Proteomes" id="UP001148614">
    <property type="component" value="Unassembled WGS sequence"/>
</dbReference>
<accession>A0A9W8NFN5</accession>
<dbReference type="GO" id="GO:0005737">
    <property type="term" value="C:cytoplasm"/>
    <property type="evidence" value="ECO:0007669"/>
    <property type="project" value="TreeGrafter"/>
</dbReference>
<dbReference type="CDD" id="cd06141">
    <property type="entry name" value="WRN_exo"/>
    <property type="match status" value="1"/>
</dbReference>
<keyword evidence="1" id="KW-0540">Nuclease</keyword>
<feature type="region of interest" description="Disordered" evidence="3">
    <location>
        <begin position="502"/>
        <end position="527"/>
    </location>
</feature>
<organism evidence="5 6">
    <name type="scientific">Xylaria arbuscula</name>
    <dbReference type="NCBI Taxonomy" id="114810"/>
    <lineage>
        <taxon>Eukaryota</taxon>
        <taxon>Fungi</taxon>
        <taxon>Dikarya</taxon>
        <taxon>Ascomycota</taxon>
        <taxon>Pezizomycotina</taxon>
        <taxon>Sordariomycetes</taxon>
        <taxon>Xylariomycetidae</taxon>
        <taxon>Xylariales</taxon>
        <taxon>Xylariaceae</taxon>
        <taxon>Xylaria</taxon>
    </lineage>
</organism>
<evidence type="ECO:0000256" key="3">
    <source>
        <dbReference type="SAM" id="MobiDB-lite"/>
    </source>
</evidence>
<feature type="region of interest" description="Disordered" evidence="3">
    <location>
        <begin position="1"/>
        <end position="42"/>
    </location>
</feature>
<dbReference type="FunFam" id="3.30.420.10:FF:000100">
    <property type="entry name" value="3'-5' exonuclease/helicase (Wrn), putative"/>
    <property type="match status" value="1"/>
</dbReference>
<evidence type="ECO:0000256" key="2">
    <source>
        <dbReference type="ARBA" id="ARBA00022801"/>
    </source>
</evidence>
<comment type="caution">
    <text evidence="5">The sequence shown here is derived from an EMBL/GenBank/DDBJ whole genome shotgun (WGS) entry which is preliminary data.</text>
</comment>
<dbReference type="GO" id="GO:0005634">
    <property type="term" value="C:nucleus"/>
    <property type="evidence" value="ECO:0007669"/>
    <property type="project" value="TreeGrafter"/>
</dbReference>
<dbReference type="InterPro" id="IPR012337">
    <property type="entry name" value="RNaseH-like_sf"/>
</dbReference>
<feature type="compositionally biased region" description="Acidic residues" evidence="3">
    <location>
        <begin position="164"/>
        <end position="181"/>
    </location>
</feature>
<protein>
    <recommendedName>
        <fullName evidence="4">3'-5' exonuclease domain-containing protein</fullName>
    </recommendedName>
</protein>
<dbReference type="Pfam" id="PF01612">
    <property type="entry name" value="DNA_pol_A_exo1"/>
    <property type="match status" value="1"/>
</dbReference>
<evidence type="ECO:0000313" key="6">
    <source>
        <dbReference type="Proteomes" id="UP001148614"/>
    </source>
</evidence>
<dbReference type="InterPro" id="IPR036397">
    <property type="entry name" value="RNaseH_sf"/>
</dbReference>
<dbReference type="GO" id="GO:0003676">
    <property type="term" value="F:nucleic acid binding"/>
    <property type="evidence" value="ECO:0007669"/>
    <property type="project" value="InterPro"/>
</dbReference>
<feature type="domain" description="3'-5' exonuclease" evidence="4">
    <location>
        <begin position="243"/>
        <end position="423"/>
    </location>
</feature>
<dbReference type="EMBL" id="JANPWZ010000671">
    <property type="protein sequence ID" value="KAJ3573593.1"/>
    <property type="molecule type" value="Genomic_DNA"/>
</dbReference>
<evidence type="ECO:0000313" key="5">
    <source>
        <dbReference type="EMBL" id="KAJ3573593.1"/>
    </source>
</evidence>
<feature type="compositionally biased region" description="Polar residues" evidence="3">
    <location>
        <begin position="116"/>
        <end position="126"/>
    </location>
</feature>
<name>A0A9W8NFN5_9PEZI</name>
<sequence length="632" mass="70049">MSSSGHQGIEERQVTVPSSPPSIPPAPAPAAAQLRSADPGGNVVRRSYSVLRTSSRPFIGSHTLRMTATPPRNSRLWHPARGISFAPVPTSPVSPAHNPRLAVDGSLGVGQNVVSSPLINTRNDSGSAAALRHEAPPKNTRSPPLYPSLQEPTTSASLDSAVEASEDIEADPEAEAEPEPIEPDRTATDDPPPAVLEYKMVDDMFYAAKKAPPGSPESYWSYNQYRRTAEDGSLQKVKVHYCRSKSTMERVIKEYFMNEKILGFDLEWMMDATRRDGLRKNVSLIQLASPSRIGLFQVALFPDSEDMVGPSFRALMEDPDVFKVGVSIKADTKRLRTFLDIDSRGLMEISHLYRLVTYSRNRQYHNINRRLVTLATQVEEFLHLPLFKGQDVRTSNWAKALNYDQVLYSSSDAYAGLQLYLTLDHHRKQLDPCPPSPHRAELNLAIRLAEGVKVVRPNDTLKVDQGANNGEFVSVPVEKVTAVETISAENEEVVPITTSTVSTRKSVTKKKATSTTTAPKLPEPPKDSRVEVAEDRVASYRSLHPQTRSSFAQLRAYFLWHCYDLPPSTIAQLLRNPPLKTPTVVNYIMSVVQAEKLPVDRDRLREIASLIPHNTLWGRFPVVAGMVAPTDA</sequence>
<reference evidence="5" key="1">
    <citation type="submission" date="2022-07" db="EMBL/GenBank/DDBJ databases">
        <title>Genome Sequence of Xylaria arbuscula.</title>
        <authorList>
            <person name="Buettner E."/>
        </authorList>
    </citation>
    <scope>NUCLEOTIDE SEQUENCE</scope>
    <source>
        <strain evidence="5">VT107</strain>
    </source>
</reference>